<evidence type="ECO:0000313" key="4">
    <source>
        <dbReference type="EMBL" id="KAK7873227.1"/>
    </source>
</evidence>
<dbReference type="Proteomes" id="UP001378592">
    <property type="component" value="Unassembled WGS sequence"/>
</dbReference>
<keyword evidence="5" id="KW-1185">Reference proteome</keyword>
<evidence type="ECO:0000256" key="2">
    <source>
        <dbReference type="ARBA" id="ARBA00022679"/>
    </source>
</evidence>
<evidence type="ECO:0000256" key="1">
    <source>
        <dbReference type="ARBA" id="ARBA00005771"/>
    </source>
</evidence>
<dbReference type="InterPro" id="IPR027417">
    <property type="entry name" value="P-loop_NTPase"/>
</dbReference>
<evidence type="ECO:0000259" key="3">
    <source>
        <dbReference type="Pfam" id="PF00685"/>
    </source>
</evidence>
<comment type="caution">
    <text evidence="4">The sequence shown here is derived from an EMBL/GenBank/DDBJ whole genome shotgun (WGS) entry which is preliminary data.</text>
</comment>
<gene>
    <name evidence="4" type="ORF">R5R35_011308</name>
</gene>
<keyword evidence="2" id="KW-0808">Transferase</keyword>
<dbReference type="GO" id="GO:0008146">
    <property type="term" value="F:sulfotransferase activity"/>
    <property type="evidence" value="ECO:0007669"/>
    <property type="project" value="InterPro"/>
</dbReference>
<protein>
    <recommendedName>
        <fullName evidence="3">Sulfotransferase domain-containing protein</fullName>
    </recommendedName>
</protein>
<dbReference type="SUPFAM" id="SSF52540">
    <property type="entry name" value="P-loop containing nucleoside triphosphate hydrolases"/>
    <property type="match status" value="1"/>
</dbReference>
<comment type="similarity">
    <text evidence="1">Belongs to the sulfotransferase 1 family.</text>
</comment>
<evidence type="ECO:0000313" key="5">
    <source>
        <dbReference type="Proteomes" id="UP001378592"/>
    </source>
</evidence>
<dbReference type="Gene3D" id="3.40.50.300">
    <property type="entry name" value="P-loop containing nucleotide triphosphate hydrolases"/>
    <property type="match status" value="1"/>
</dbReference>
<dbReference type="InterPro" id="IPR000863">
    <property type="entry name" value="Sulfotransferase_dom"/>
</dbReference>
<name>A0AAN9WA55_9ORTH</name>
<reference evidence="4 5" key="1">
    <citation type="submission" date="2024-03" db="EMBL/GenBank/DDBJ databases">
        <title>The genome assembly and annotation of the cricket Gryllus longicercus Weissman &amp; Gray.</title>
        <authorList>
            <person name="Szrajer S."/>
            <person name="Gray D."/>
            <person name="Ylla G."/>
        </authorList>
    </citation>
    <scope>NUCLEOTIDE SEQUENCE [LARGE SCALE GENOMIC DNA]</scope>
    <source>
        <strain evidence="4">DAG 2021-001</strain>
        <tissue evidence="4">Whole body minus gut</tissue>
    </source>
</reference>
<dbReference type="AlphaFoldDB" id="A0AAN9WA55"/>
<organism evidence="4 5">
    <name type="scientific">Gryllus longicercus</name>
    <dbReference type="NCBI Taxonomy" id="2509291"/>
    <lineage>
        <taxon>Eukaryota</taxon>
        <taxon>Metazoa</taxon>
        <taxon>Ecdysozoa</taxon>
        <taxon>Arthropoda</taxon>
        <taxon>Hexapoda</taxon>
        <taxon>Insecta</taxon>
        <taxon>Pterygota</taxon>
        <taxon>Neoptera</taxon>
        <taxon>Polyneoptera</taxon>
        <taxon>Orthoptera</taxon>
        <taxon>Ensifera</taxon>
        <taxon>Gryllidea</taxon>
        <taxon>Grylloidea</taxon>
        <taxon>Gryllidae</taxon>
        <taxon>Gryllinae</taxon>
        <taxon>Gryllus</taxon>
    </lineage>
</organism>
<sequence length="325" mass="37938">MAVPVVAIAGETCERYNALLSEEEQTPRARFGRGGYALPAKYADSVQHVKDFHVRQDDVWVVTPPKCGTTWTQEMVWLLMNDLDYERAKSSNLMERSPYLEFSRLVPDIIKEKYLNNMDTVEFAANLTPPRCIKSHLPKELLPDQLWTKRPKIIYVAREPKDAAVSFFYHEQLFVSFSGEKEFYFKCYYEDLVAYTPLWEHVLDFWKMKQEPNILFNTYEEMKKDLPAVINRTAAFLGKRITEEQVARLAEHLDFKQMKKNSSVNIEANLTKLREQGVIKEEQAFIRKGVVGEGRREMSPETAARFDERTRRTFNEEVGGCPWNI</sequence>
<feature type="domain" description="Sulfotransferase" evidence="3">
    <location>
        <begin position="56"/>
        <end position="314"/>
    </location>
</feature>
<proteinExistence type="inferred from homology"/>
<dbReference type="PANTHER" id="PTHR11783">
    <property type="entry name" value="SULFOTRANSFERASE SULT"/>
    <property type="match status" value="1"/>
</dbReference>
<dbReference type="Pfam" id="PF00685">
    <property type="entry name" value="Sulfotransfer_1"/>
    <property type="match status" value="1"/>
</dbReference>
<dbReference type="EMBL" id="JAZDUA010000015">
    <property type="protein sequence ID" value="KAK7873227.1"/>
    <property type="molecule type" value="Genomic_DNA"/>
</dbReference>
<accession>A0AAN9WA55</accession>